<dbReference type="Pfam" id="PF04052">
    <property type="entry name" value="TolB_N"/>
    <property type="match status" value="1"/>
</dbReference>
<reference evidence="3" key="1">
    <citation type="journal article" date="2020" name="mSystems">
        <title>Genome- and Community-Level Interaction Insights into Carbon Utilization and Element Cycling Functions of Hydrothermarchaeota in Hydrothermal Sediment.</title>
        <authorList>
            <person name="Zhou Z."/>
            <person name="Liu Y."/>
            <person name="Xu W."/>
            <person name="Pan J."/>
            <person name="Luo Z.H."/>
            <person name="Li M."/>
        </authorList>
    </citation>
    <scope>NUCLEOTIDE SEQUENCE [LARGE SCALE GENOMIC DNA]</scope>
    <source>
        <strain evidence="3">HyVt-380</strain>
    </source>
</reference>
<feature type="chain" id="PRO_5028159129" evidence="1">
    <location>
        <begin position="23"/>
        <end position="83"/>
    </location>
</feature>
<comment type="caution">
    <text evidence="3">The sequence shown here is derived from an EMBL/GenBank/DDBJ whole genome shotgun (WGS) entry which is preliminary data.</text>
</comment>
<dbReference type="Proteomes" id="UP000886384">
    <property type="component" value="Unassembled WGS sequence"/>
</dbReference>
<protein>
    <submittedName>
        <fullName evidence="3">Tol-Pal system protein TolB</fullName>
    </submittedName>
</protein>
<feature type="domain" description="TolB N-terminal" evidence="2">
    <location>
        <begin position="24"/>
        <end position="81"/>
    </location>
</feature>
<keyword evidence="1" id="KW-0732">Signal</keyword>
<gene>
    <name evidence="3" type="ORF">ENI26_05480</name>
</gene>
<dbReference type="GO" id="GO:0042597">
    <property type="term" value="C:periplasmic space"/>
    <property type="evidence" value="ECO:0007669"/>
    <property type="project" value="InterPro"/>
</dbReference>
<proteinExistence type="predicted"/>
<dbReference type="InterPro" id="IPR007195">
    <property type="entry name" value="TolB_N"/>
</dbReference>
<evidence type="ECO:0000259" key="2">
    <source>
        <dbReference type="Pfam" id="PF04052"/>
    </source>
</evidence>
<dbReference type="SUPFAM" id="SSF52964">
    <property type="entry name" value="TolB, N-terminal domain"/>
    <property type="match status" value="1"/>
</dbReference>
<feature type="signal peptide" evidence="1">
    <location>
        <begin position="1"/>
        <end position="22"/>
    </location>
</feature>
<evidence type="ECO:0000256" key="1">
    <source>
        <dbReference type="SAM" id="SignalP"/>
    </source>
</evidence>
<organism evidence="3">
    <name type="scientific">Methylophaga aminisulfidivorans</name>
    <dbReference type="NCBI Taxonomy" id="230105"/>
    <lineage>
        <taxon>Bacteria</taxon>
        <taxon>Pseudomonadati</taxon>
        <taxon>Pseudomonadota</taxon>
        <taxon>Gammaproteobacteria</taxon>
        <taxon>Thiotrichales</taxon>
        <taxon>Piscirickettsiaceae</taxon>
        <taxon>Methylophaga</taxon>
    </lineage>
</organism>
<evidence type="ECO:0000313" key="3">
    <source>
        <dbReference type="EMBL" id="HEC73810.1"/>
    </source>
</evidence>
<dbReference type="AlphaFoldDB" id="A0A7C1ZVC1"/>
<dbReference type="GO" id="GO:0015031">
    <property type="term" value="P:protein transport"/>
    <property type="evidence" value="ECO:0007669"/>
    <property type="project" value="InterPro"/>
</dbReference>
<name>A0A7C1ZVC1_9GAMM</name>
<feature type="non-terminal residue" evidence="3">
    <location>
        <position position="83"/>
    </location>
</feature>
<dbReference type="EMBL" id="DRHY01000119">
    <property type="protein sequence ID" value="HEC73810.1"/>
    <property type="molecule type" value="Genomic_DNA"/>
</dbReference>
<accession>A0A7C1ZVC1</accession>
<sequence>MLRHWLKTVALLMAFLPWPAHALLTIEITGGSESALPIAIVPFGAEGFSAPEDISKIISNDLTSSGRFAPLPGKDLISQPHDG</sequence>
<dbReference type="Gene3D" id="3.40.50.10070">
    <property type="entry name" value="TolB, N-terminal domain"/>
    <property type="match status" value="1"/>
</dbReference>